<keyword evidence="10 15" id="KW-0479">Metal-binding</keyword>
<evidence type="ECO:0000256" key="10">
    <source>
        <dbReference type="ARBA" id="ARBA00022723"/>
    </source>
</evidence>
<dbReference type="GO" id="GO:0004341">
    <property type="term" value="F:gluconolactonase activity"/>
    <property type="evidence" value="ECO:0000318"/>
    <property type="project" value="GO_Central"/>
</dbReference>
<keyword evidence="9" id="KW-0963">Cytoplasm</keyword>
<accession>A0A1Y1IIU2</accession>
<dbReference type="GO" id="GO:0005509">
    <property type="term" value="F:calcium ion binding"/>
    <property type="evidence" value="ECO:0000318"/>
    <property type="project" value="GO_Central"/>
</dbReference>
<dbReference type="GO" id="GO:0030234">
    <property type="term" value="F:enzyme regulator activity"/>
    <property type="evidence" value="ECO:0007669"/>
    <property type="project" value="InterPro"/>
</dbReference>
<evidence type="ECO:0000256" key="9">
    <source>
        <dbReference type="ARBA" id="ARBA00022490"/>
    </source>
</evidence>
<reference evidence="17 18" key="1">
    <citation type="journal article" date="2014" name="Nat. Commun.">
        <title>Klebsormidium flaccidum genome reveals primary factors for plant terrestrial adaptation.</title>
        <authorList>
            <person name="Hori K."/>
            <person name="Maruyama F."/>
            <person name="Fujisawa T."/>
            <person name="Togashi T."/>
            <person name="Yamamoto N."/>
            <person name="Seo M."/>
            <person name="Sato S."/>
            <person name="Yamada T."/>
            <person name="Mori H."/>
            <person name="Tajima N."/>
            <person name="Moriyama T."/>
            <person name="Ikeuchi M."/>
            <person name="Watanabe M."/>
            <person name="Wada H."/>
            <person name="Kobayashi K."/>
            <person name="Saito M."/>
            <person name="Masuda T."/>
            <person name="Sasaki-Sekimoto Y."/>
            <person name="Mashiguchi K."/>
            <person name="Awai K."/>
            <person name="Shimojima M."/>
            <person name="Masuda S."/>
            <person name="Iwai M."/>
            <person name="Nobusawa T."/>
            <person name="Narise T."/>
            <person name="Kondo S."/>
            <person name="Saito H."/>
            <person name="Sato R."/>
            <person name="Murakawa M."/>
            <person name="Ihara Y."/>
            <person name="Oshima-Yamada Y."/>
            <person name="Ohtaka K."/>
            <person name="Satoh M."/>
            <person name="Sonobe K."/>
            <person name="Ishii M."/>
            <person name="Ohtani R."/>
            <person name="Kanamori-Sato M."/>
            <person name="Honoki R."/>
            <person name="Miyazaki D."/>
            <person name="Mochizuki H."/>
            <person name="Umetsu J."/>
            <person name="Higashi K."/>
            <person name="Shibata D."/>
            <person name="Kamiya Y."/>
            <person name="Sato N."/>
            <person name="Nakamura Y."/>
            <person name="Tabata S."/>
            <person name="Ida S."/>
            <person name="Kurokawa K."/>
            <person name="Ohta H."/>
        </authorList>
    </citation>
    <scope>NUCLEOTIDE SEQUENCE [LARGE SCALE GENOMIC DNA]</scope>
    <source>
        <strain evidence="17 18">NIES-2285</strain>
    </source>
</reference>
<dbReference type="PRINTS" id="PR01791">
    <property type="entry name" value="REGUCALCIN"/>
</dbReference>
<feature type="active site" description="Proton donor/acceptor" evidence="14">
    <location>
        <position position="205"/>
    </location>
</feature>
<evidence type="ECO:0000256" key="5">
    <source>
        <dbReference type="ARBA" id="ARBA00004496"/>
    </source>
</evidence>
<comment type="similarity">
    <text evidence="6">Belongs to the SMP-30/CGR1 family.</text>
</comment>
<feature type="binding site" evidence="15">
    <location>
        <position position="103"/>
    </location>
    <ligand>
        <name>substrate</name>
    </ligand>
</feature>
<evidence type="ECO:0000256" key="6">
    <source>
        <dbReference type="ARBA" id="ARBA00008853"/>
    </source>
</evidence>
<protein>
    <recommendedName>
        <fullName evidence="8">Regucalcin</fullName>
        <ecNumber evidence="7">3.1.1.17</ecNumber>
    </recommendedName>
    <alternativeName>
        <fullName evidence="13">Gluconolactonase</fullName>
    </alternativeName>
</protein>
<evidence type="ECO:0000256" key="15">
    <source>
        <dbReference type="PIRSR" id="PIRSR605511-2"/>
    </source>
</evidence>
<comment type="subcellular location">
    <subcellularLocation>
        <location evidence="5">Cytoplasm</location>
    </subcellularLocation>
</comment>
<dbReference type="EC" id="3.1.1.17" evidence="7"/>
<dbReference type="STRING" id="105231.A0A1Y1IIU2"/>
<dbReference type="GO" id="GO:0005737">
    <property type="term" value="C:cytoplasm"/>
    <property type="evidence" value="ECO:0007669"/>
    <property type="project" value="UniProtKB-SubCell"/>
</dbReference>
<feature type="binding site" evidence="15">
    <location>
        <position position="16"/>
    </location>
    <ligand>
        <name>a divalent metal cation</name>
        <dbReference type="ChEBI" id="CHEBI:60240"/>
    </ligand>
</feature>
<dbReference type="OMA" id="WAGTMRY"/>
<comment type="cofactor">
    <cofactor evidence="2">
        <name>Ca(2+)</name>
        <dbReference type="ChEBI" id="CHEBI:29108"/>
    </cofactor>
</comment>
<evidence type="ECO:0000256" key="1">
    <source>
        <dbReference type="ARBA" id="ARBA00001589"/>
    </source>
</evidence>
<evidence type="ECO:0000256" key="13">
    <source>
        <dbReference type="ARBA" id="ARBA00032464"/>
    </source>
</evidence>
<feature type="binding site" evidence="15">
    <location>
        <position position="155"/>
    </location>
    <ligand>
        <name>a divalent metal cation</name>
        <dbReference type="ChEBI" id="CHEBI:60240"/>
    </ligand>
</feature>
<evidence type="ECO:0000256" key="7">
    <source>
        <dbReference type="ARBA" id="ARBA00013227"/>
    </source>
</evidence>
<dbReference type="PRINTS" id="PR01790">
    <property type="entry name" value="SMP30FAMILY"/>
</dbReference>
<dbReference type="EMBL" id="DF237539">
    <property type="protein sequence ID" value="GAQ90022.1"/>
    <property type="molecule type" value="Genomic_DNA"/>
</dbReference>
<dbReference type="InterPro" id="IPR011042">
    <property type="entry name" value="6-blade_b-propeller_TolB-like"/>
</dbReference>
<comment type="cofactor">
    <cofactor evidence="4">
        <name>Mg(2+)</name>
        <dbReference type="ChEBI" id="CHEBI:18420"/>
    </cofactor>
</comment>
<dbReference type="AlphaFoldDB" id="A0A1Y1IIU2"/>
<keyword evidence="15" id="KW-0862">Zinc</keyword>
<sequence length="297" mass="32671">MAKVELALDSKCILGECPISEASGKVHFVDINKKLIHTLDPSSDDHEIIETPEFVGCIVPRAGKGLLAGLQHTIVHVDTMVSKLGDVVARVPEGNAKEHFRFNDGKVDPAGRFWVGHMNLHWRDPTVAKGKLYCLDPAKKDDGLVVKLNDTVLSNGLCWSSDKRSFFWVDTSLQKAYHFDYDLESGDISNQKVCVDVPEDFGLPDGMTIDSNDKLWIAIGESGHVAQYDPETGKELQRVKLPVKRPTSLEFGGKDLSELYVTTREEPGKNPSPHAGGLFRAHIPGVKGLAHSFEYAG</sequence>
<evidence type="ECO:0000256" key="8">
    <source>
        <dbReference type="ARBA" id="ARBA00016808"/>
    </source>
</evidence>
<evidence type="ECO:0000256" key="2">
    <source>
        <dbReference type="ARBA" id="ARBA00001913"/>
    </source>
</evidence>
<feature type="domain" description="SMP-30/Gluconolactonase/LRE-like region" evidence="16">
    <location>
        <begin position="14"/>
        <end position="263"/>
    </location>
</feature>
<dbReference type="InterPro" id="IPR008367">
    <property type="entry name" value="Regucalcin"/>
</dbReference>
<keyword evidence="18" id="KW-1185">Reference proteome</keyword>
<evidence type="ECO:0000256" key="4">
    <source>
        <dbReference type="ARBA" id="ARBA00001946"/>
    </source>
</evidence>
<gene>
    <name evidence="17" type="ORF">KFL_005900080</name>
</gene>
<proteinExistence type="inferred from homology"/>
<keyword evidence="11" id="KW-0378">Hydrolase</keyword>
<dbReference type="InterPro" id="IPR005511">
    <property type="entry name" value="SMP-30"/>
</dbReference>
<dbReference type="Gene3D" id="2.120.10.30">
    <property type="entry name" value="TolB, C-terminal domain"/>
    <property type="match status" value="1"/>
</dbReference>
<dbReference type="Proteomes" id="UP000054558">
    <property type="component" value="Unassembled WGS sequence"/>
</dbReference>
<dbReference type="SUPFAM" id="SSF63829">
    <property type="entry name" value="Calcium-dependent phosphotriesterase"/>
    <property type="match status" value="1"/>
</dbReference>
<dbReference type="PANTHER" id="PTHR10907:SF47">
    <property type="entry name" value="REGUCALCIN"/>
    <property type="match status" value="1"/>
</dbReference>
<comment type="cofactor">
    <cofactor evidence="15">
        <name>Zn(2+)</name>
        <dbReference type="ChEBI" id="CHEBI:29105"/>
    </cofactor>
    <text evidence="15">Binds 1 divalent metal cation per subunit.</text>
</comment>
<comment type="cofactor">
    <cofactor evidence="3">
        <name>Mn(2+)</name>
        <dbReference type="ChEBI" id="CHEBI:29035"/>
    </cofactor>
</comment>
<keyword evidence="12" id="KW-0106">Calcium</keyword>
<name>A0A1Y1IIU2_KLENI</name>
<dbReference type="Pfam" id="PF08450">
    <property type="entry name" value="SGL"/>
    <property type="match status" value="1"/>
</dbReference>
<dbReference type="GO" id="GO:0019853">
    <property type="term" value="P:L-ascorbic acid biosynthetic process"/>
    <property type="evidence" value="ECO:0000318"/>
    <property type="project" value="GO_Central"/>
</dbReference>
<evidence type="ECO:0000256" key="11">
    <source>
        <dbReference type="ARBA" id="ARBA00022801"/>
    </source>
</evidence>
<organism evidence="17 18">
    <name type="scientific">Klebsormidium nitens</name>
    <name type="common">Green alga</name>
    <name type="synonym">Ulothrix nitens</name>
    <dbReference type="NCBI Taxonomy" id="105231"/>
    <lineage>
        <taxon>Eukaryota</taxon>
        <taxon>Viridiplantae</taxon>
        <taxon>Streptophyta</taxon>
        <taxon>Klebsormidiophyceae</taxon>
        <taxon>Klebsormidiales</taxon>
        <taxon>Klebsormidiaceae</taxon>
        <taxon>Klebsormidium</taxon>
    </lineage>
</organism>
<evidence type="ECO:0000256" key="12">
    <source>
        <dbReference type="ARBA" id="ARBA00022837"/>
    </source>
</evidence>
<evidence type="ECO:0000313" key="18">
    <source>
        <dbReference type="Proteomes" id="UP000054558"/>
    </source>
</evidence>
<dbReference type="OrthoDB" id="423498at2759"/>
<feature type="binding site" evidence="15">
    <location>
        <position position="101"/>
    </location>
    <ligand>
        <name>substrate</name>
    </ligand>
</feature>
<comment type="catalytic activity">
    <reaction evidence="1">
        <text>D-glucono-1,5-lactone + H2O = D-gluconate + H(+)</text>
        <dbReference type="Rhea" id="RHEA:10440"/>
        <dbReference type="ChEBI" id="CHEBI:15377"/>
        <dbReference type="ChEBI" id="CHEBI:15378"/>
        <dbReference type="ChEBI" id="CHEBI:16217"/>
        <dbReference type="ChEBI" id="CHEBI:18391"/>
        <dbReference type="EC" id="3.1.1.17"/>
    </reaction>
</comment>
<dbReference type="InterPro" id="IPR013658">
    <property type="entry name" value="SGL"/>
</dbReference>
<evidence type="ECO:0000259" key="16">
    <source>
        <dbReference type="Pfam" id="PF08450"/>
    </source>
</evidence>
<dbReference type="PANTHER" id="PTHR10907">
    <property type="entry name" value="REGUCALCIN"/>
    <property type="match status" value="1"/>
</dbReference>
<evidence type="ECO:0000256" key="3">
    <source>
        <dbReference type="ARBA" id="ARBA00001936"/>
    </source>
</evidence>
<evidence type="ECO:0000256" key="14">
    <source>
        <dbReference type="PIRSR" id="PIRSR605511-1"/>
    </source>
</evidence>
<feature type="binding site" evidence="15">
    <location>
        <position position="205"/>
    </location>
    <ligand>
        <name>a divalent metal cation</name>
        <dbReference type="ChEBI" id="CHEBI:60240"/>
    </ligand>
</feature>
<evidence type="ECO:0000313" key="17">
    <source>
        <dbReference type="EMBL" id="GAQ90022.1"/>
    </source>
</evidence>